<dbReference type="PANTHER" id="PTHR12475">
    <property type="match status" value="1"/>
</dbReference>
<proteinExistence type="predicted"/>
<accession>A0A1I3Y5L2</accession>
<reference evidence="2" key="1">
    <citation type="submission" date="2016-10" db="EMBL/GenBank/DDBJ databases">
        <authorList>
            <person name="Varghese N."/>
            <person name="Submissions S."/>
        </authorList>
    </citation>
    <scope>NUCLEOTIDE SEQUENCE [LARGE SCALE GENOMIC DNA]</scope>
    <source>
        <strain evidence="2">DSM 26471</strain>
    </source>
</reference>
<dbReference type="Pfam" id="PF13279">
    <property type="entry name" value="4HBT_2"/>
    <property type="match status" value="1"/>
</dbReference>
<dbReference type="RefSeq" id="WP_342714600.1">
    <property type="nucleotide sequence ID" value="NZ_FORH01000012.1"/>
</dbReference>
<organism evidence="1 2">
    <name type="scientific">Celeribacter neptunius</name>
    <dbReference type="NCBI Taxonomy" id="588602"/>
    <lineage>
        <taxon>Bacteria</taxon>
        <taxon>Pseudomonadati</taxon>
        <taxon>Pseudomonadota</taxon>
        <taxon>Alphaproteobacteria</taxon>
        <taxon>Rhodobacterales</taxon>
        <taxon>Roseobacteraceae</taxon>
        <taxon>Celeribacter</taxon>
    </lineage>
</organism>
<evidence type="ECO:0000313" key="1">
    <source>
        <dbReference type="EMBL" id="SFK26581.1"/>
    </source>
</evidence>
<gene>
    <name evidence="1" type="ORF">SAMN04487991_4256</name>
</gene>
<sequence>MSQNAFRSPIHLRSLSRWRKYGHTGLCRDVQLDLPGAQDTFTGMYPFIRMTYQALKHRNAPKLGLFESHHSRHICMPWDIDLWMELNNGRTLTLFDLGRVPMSIRNGVAKAAKEGGYGMAVAGASVRYRRRVTTFQTVDMVTTPVGFDDKFLYIEQSMWDRKGECCNHILLRGAVIKKRKMVPPHELFALIEDGVESPPLPQWVQNWIDADDTRPWPPVRN</sequence>
<evidence type="ECO:0000313" key="2">
    <source>
        <dbReference type="Proteomes" id="UP000199630"/>
    </source>
</evidence>
<keyword evidence="2" id="KW-1185">Reference proteome</keyword>
<protein>
    <submittedName>
        <fullName evidence="1">Thioesterase-like superfamily protein</fullName>
    </submittedName>
</protein>
<dbReference type="EMBL" id="FORH01000012">
    <property type="protein sequence ID" value="SFK26581.1"/>
    <property type="molecule type" value="Genomic_DNA"/>
</dbReference>
<dbReference type="AlphaFoldDB" id="A0A1I3Y5L2"/>
<dbReference type="InterPro" id="IPR051490">
    <property type="entry name" value="THEM6_lcsJ_thioesterase"/>
</dbReference>
<dbReference type="Gene3D" id="3.10.129.10">
    <property type="entry name" value="Hotdog Thioesterase"/>
    <property type="match status" value="1"/>
</dbReference>
<dbReference type="CDD" id="cd00586">
    <property type="entry name" value="4HBT"/>
    <property type="match status" value="1"/>
</dbReference>
<dbReference type="PANTHER" id="PTHR12475:SF4">
    <property type="entry name" value="PROTEIN THEM6"/>
    <property type="match status" value="1"/>
</dbReference>
<name>A0A1I3Y5L2_9RHOB</name>
<dbReference type="InterPro" id="IPR029069">
    <property type="entry name" value="HotDog_dom_sf"/>
</dbReference>
<dbReference type="Proteomes" id="UP000199630">
    <property type="component" value="Unassembled WGS sequence"/>
</dbReference>
<dbReference type="SUPFAM" id="SSF54637">
    <property type="entry name" value="Thioesterase/thiol ester dehydrase-isomerase"/>
    <property type="match status" value="1"/>
</dbReference>
<dbReference type="STRING" id="588602.SAMN04487991_4256"/>